<proteinExistence type="predicted"/>
<organism evidence="2 3">
    <name type="scientific">Actinomadura graeca</name>
    <dbReference type="NCBI Taxonomy" id="2750812"/>
    <lineage>
        <taxon>Bacteria</taxon>
        <taxon>Bacillati</taxon>
        <taxon>Actinomycetota</taxon>
        <taxon>Actinomycetes</taxon>
        <taxon>Streptosporangiales</taxon>
        <taxon>Thermomonosporaceae</taxon>
        <taxon>Actinomadura</taxon>
    </lineage>
</organism>
<evidence type="ECO:0000256" key="1">
    <source>
        <dbReference type="SAM" id="MobiDB-lite"/>
    </source>
</evidence>
<dbReference type="RefSeq" id="WP_231328951.1">
    <property type="nucleotide sequence ID" value="NZ_CP059572.1"/>
</dbReference>
<evidence type="ECO:0000313" key="3">
    <source>
        <dbReference type="Proteomes" id="UP001049518"/>
    </source>
</evidence>
<dbReference type="Proteomes" id="UP001049518">
    <property type="component" value="Chromosome"/>
</dbReference>
<protein>
    <recommendedName>
        <fullName evidence="4">SH3 domain-containing protein</fullName>
    </recommendedName>
</protein>
<sequence length="225" mass="24369">MNSEPFDDTSKDGELSSVTSNAASARRSAPQPSAPLAHSSGLETTDEAPRPEREHDHAAQPGFWRRFLWFRPNARIHNTAIFVAWIGFAGTVGAPMATIAVPALWSQIAGGGEDKGMSQVASIVNTPGGRTYAYRQPSLSSEHDDRRPVYREGDTIEVICQLRDGEAVTMPGDNRPLYAVTVWDKLANGSWVPDIFTSLDLKRGPQPPRGLPVCPEETAAPVPVP</sequence>
<name>A0ABX8QWX9_9ACTN</name>
<feature type="region of interest" description="Disordered" evidence="1">
    <location>
        <begin position="202"/>
        <end position="225"/>
    </location>
</feature>
<gene>
    <name evidence="2" type="ORF">AGRA3207_004405</name>
</gene>
<reference evidence="2" key="1">
    <citation type="submission" date="2020-07" db="EMBL/GenBank/DDBJ databases">
        <authorList>
            <person name="Tarantini F.S."/>
            <person name="Hong K.W."/>
            <person name="Chan K.G."/>
        </authorList>
    </citation>
    <scope>NUCLEOTIDE SEQUENCE</scope>
    <source>
        <strain evidence="2">32-07</strain>
    </source>
</reference>
<evidence type="ECO:0008006" key="4">
    <source>
        <dbReference type="Google" id="ProtNLM"/>
    </source>
</evidence>
<feature type="region of interest" description="Disordered" evidence="1">
    <location>
        <begin position="1"/>
        <end position="58"/>
    </location>
</feature>
<keyword evidence="3" id="KW-1185">Reference proteome</keyword>
<feature type="compositionally biased region" description="Low complexity" evidence="1">
    <location>
        <begin position="16"/>
        <end position="37"/>
    </location>
</feature>
<evidence type="ECO:0000313" key="2">
    <source>
        <dbReference type="EMBL" id="QXJ23270.1"/>
    </source>
</evidence>
<dbReference type="EMBL" id="CP059572">
    <property type="protein sequence ID" value="QXJ23270.1"/>
    <property type="molecule type" value="Genomic_DNA"/>
</dbReference>
<feature type="compositionally biased region" description="Basic and acidic residues" evidence="1">
    <location>
        <begin position="47"/>
        <end position="58"/>
    </location>
</feature>
<accession>A0ABX8QWX9</accession>